<proteinExistence type="predicted"/>
<evidence type="ECO:0000313" key="2">
    <source>
        <dbReference type="EMBL" id="AZA13188.1"/>
    </source>
</evidence>
<sequence length="272" mass="30217">MSSQTTSGSSHFPSVTAVYEAIAHAGSPSRAAFSAKLTPTLDPHWFTGTPMPVLRQLARNIGAQPDLREAYQATRNHPTVETRLVHMLLINQASSASEAIRELRAFLPQINCWQITDCYDPKPLLRKPDQRPELLAEAARLISEHAALTIRLGIICYLQDIATSDEFPAKTLHTILQLDAQDYYVAMAAGWYTATVFAKYPAATTTTLTSIIDRIVAGEHHYDAGSVQLGLRKICESRITTDDQRQWAKSQRERLKTAGVQRLPAKPQRQPS</sequence>
<dbReference type="AlphaFoldDB" id="A0A3G6J8G4"/>
<dbReference type="Pfam" id="PF08713">
    <property type="entry name" value="DNA_alkylation"/>
    <property type="match status" value="1"/>
</dbReference>
<keyword evidence="3" id="KW-1185">Reference proteome</keyword>
<dbReference type="RefSeq" id="WP_164472373.1">
    <property type="nucleotide sequence ID" value="NZ_CP033896.1"/>
</dbReference>
<protein>
    <submittedName>
        <fullName evidence="2">DNA alkylation repair enzyme</fullName>
    </submittedName>
</protein>
<reference evidence="2 3" key="1">
    <citation type="submission" date="2018-11" db="EMBL/GenBank/DDBJ databases">
        <authorList>
            <person name="Kleinhagauer T."/>
            <person name="Glaeser S.P."/>
            <person name="Spergser J."/>
            <person name="Ruckert C."/>
            <person name="Kaempfer P."/>
            <person name="Busse H.-J."/>
        </authorList>
    </citation>
    <scope>NUCLEOTIDE SEQUENCE [LARGE SCALE GENOMIC DNA]</scope>
    <source>
        <strain evidence="2 3">200CH</strain>
    </source>
</reference>
<gene>
    <name evidence="2" type="ORF">CCHOA_03895</name>
</gene>
<evidence type="ECO:0000313" key="3">
    <source>
        <dbReference type="Proteomes" id="UP000269019"/>
    </source>
</evidence>
<organism evidence="2 3">
    <name type="scientific">Corynebacterium choanae</name>
    <dbReference type="NCBI Taxonomy" id="1862358"/>
    <lineage>
        <taxon>Bacteria</taxon>
        <taxon>Bacillati</taxon>
        <taxon>Actinomycetota</taxon>
        <taxon>Actinomycetes</taxon>
        <taxon>Mycobacteriales</taxon>
        <taxon>Corynebacteriaceae</taxon>
        <taxon>Corynebacterium</taxon>
    </lineage>
</organism>
<dbReference type="EMBL" id="CP033896">
    <property type="protein sequence ID" value="AZA13188.1"/>
    <property type="molecule type" value="Genomic_DNA"/>
</dbReference>
<evidence type="ECO:0000256" key="1">
    <source>
        <dbReference type="SAM" id="MobiDB-lite"/>
    </source>
</evidence>
<dbReference type="InterPro" id="IPR014825">
    <property type="entry name" value="DNA_alkylation"/>
</dbReference>
<feature type="compositionally biased region" description="Basic and acidic residues" evidence="1">
    <location>
        <begin position="246"/>
        <end position="256"/>
    </location>
</feature>
<name>A0A3G6J8G4_9CORY</name>
<dbReference type="Gene3D" id="1.25.10.90">
    <property type="match status" value="1"/>
</dbReference>
<dbReference type="Proteomes" id="UP000269019">
    <property type="component" value="Chromosome"/>
</dbReference>
<feature type="region of interest" description="Disordered" evidence="1">
    <location>
        <begin position="246"/>
        <end position="272"/>
    </location>
</feature>
<dbReference type="SUPFAM" id="SSF48371">
    <property type="entry name" value="ARM repeat"/>
    <property type="match status" value="1"/>
</dbReference>
<dbReference type="InterPro" id="IPR016024">
    <property type="entry name" value="ARM-type_fold"/>
</dbReference>
<dbReference type="KEGG" id="ccho:CCHOA_03895"/>
<accession>A0A3G6J8G4</accession>